<name>A0A2H0W697_9BACT</name>
<reference evidence="6" key="1">
    <citation type="submission" date="2017-09" db="EMBL/GenBank/DDBJ databases">
        <title>Depth-based differentiation of microbial function through sediment-hosted aquifers and enrichment of novel symbionts in the deep terrestrial subsurface.</title>
        <authorList>
            <person name="Probst A.J."/>
            <person name="Ladd B."/>
            <person name="Jarett J.K."/>
            <person name="Geller-Mcgrath D.E."/>
            <person name="Sieber C.M.K."/>
            <person name="Emerson J.B."/>
            <person name="Anantharaman K."/>
            <person name="Thomas B.C."/>
            <person name="Malmstrom R."/>
            <person name="Stieglmeier M."/>
            <person name="Klingl A."/>
            <person name="Woyke T."/>
            <person name="Ryan C.M."/>
            <person name="Banfield J.F."/>
        </authorList>
    </citation>
    <scope>NUCLEOTIDE SEQUENCE [LARGE SCALE GENOMIC DNA]</scope>
</reference>
<evidence type="ECO:0000256" key="3">
    <source>
        <dbReference type="ARBA" id="ARBA00023274"/>
    </source>
</evidence>
<dbReference type="InterPro" id="IPR001911">
    <property type="entry name" value="Ribosomal_bS21"/>
</dbReference>
<comment type="similarity">
    <text evidence="1">Belongs to the bacterial ribosomal protein bS21 family.</text>
</comment>
<evidence type="ECO:0000313" key="5">
    <source>
        <dbReference type="EMBL" id="PIS07625.1"/>
    </source>
</evidence>
<dbReference type="Pfam" id="PF01165">
    <property type="entry name" value="Ribosomal_S21"/>
    <property type="match status" value="1"/>
</dbReference>
<evidence type="ECO:0000313" key="6">
    <source>
        <dbReference type="Proteomes" id="UP000231382"/>
    </source>
</evidence>
<gene>
    <name evidence="5" type="primary">rpsU</name>
    <name evidence="5" type="ORF">COT78_02915</name>
</gene>
<dbReference type="AlphaFoldDB" id="A0A2H0W697"/>
<keyword evidence="3" id="KW-0687">Ribonucleoprotein</keyword>
<dbReference type="GO" id="GO:0003735">
    <property type="term" value="F:structural constituent of ribosome"/>
    <property type="evidence" value="ECO:0007669"/>
    <property type="project" value="InterPro"/>
</dbReference>
<evidence type="ECO:0000256" key="1">
    <source>
        <dbReference type="ARBA" id="ARBA00006640"/>
    </source>
</evidence>
<evidence type="ECO:0000256" key="4">
    <source>
        <dbReference type="ARBA" id="ARBA00035135"/>
    </source>
</evidence>
<keyword evidence="2 5" id="KW-0689">Ribosomal protein</keyword>
<dbReference type="EMBL" id="PEZW01000018">
    <property type="protein sequence ID" value="PIS07625.1"/>
    <property type="molecule type" value="Genomic_DNA"/>
</dbReference>
<comment type="caution">
    <text evidence="5">The sequence shown here is derived from an EMBL/GenBank/DDBJ whole genome shotgun (WGS) entry which is preliminary data.</text>
</comment>
<proteinExistence type="inferred from homology"/>
<dbReference type="Gene3D" id="1.20.5.1150">
    <property type="entry name" value="Ribosomal protein S8"/>
    <property type="match status" value="1"/>
</dbReference>
<organism evidence="5 6">
    <name type="scientific">Candidatus Berkelbacteria bacterium CG10_big_fil_rev_8_21_14_0_10_43_13</name>
    <dbReference type="NCBI Taxonomy" id="1974514"/>
    <lineage>
        <taxon>Bacteria</taxon>
        <taxon>Candidatus Berkelbacteria</taxon>
    </lineage>
</organism>
<dbReference type="GO" id="GO:0005840">
    <property type="term" value="C:ribosome"/>
    <property type="evidence" value="ECO:0007669"/>
    <property type="project" value="UniProtKB-KW"/>
</dbReference>
<dbReference type="NCBIfam" id="TIGR00030">
    <property type="entry name" value="S21p"/>
    <property type="match status" value="1"/>
</dbReference>
<dbReference type="Proteomes" id="UP000231382">
    <property type="component" value="Unassembled WGS sequence"/>
</dbReference>
<evidence type="ECO:0000256" key="2">
    <source>
        <dbReference type="ARBA" id="ARBA00022980"/>
    </source>
</evidence>
<dbReference type="InterPro" id="IPR038380">
    <property type="entry name" value="Ribosomal_bS21_sf"/>
</dbReference>
<protein>
    <recommendedName>
        <fullName evidence="4">Small ribosomal subunit protein bS21</fullName>
    </recommendedName>
</protein>
<dbReference type="GO" id="GO:0006412">
    <property type="term" value="P:translation"/>
    <property type="evidence" value="ECO:0007669"/>
    <property type="project" value="InterPro"/>
</dbReference>
<dbReference type="GO" id="GO:1990904">
    <property type="term" value="C:ribonucleoprotein complex"/>
    <property type="evidence" value="ECO:0007669"/>
    <property type="project" value="UniProtKB-KW"/>
</dbReference>
<sequence>MIEVKKKGNERIDVLVRRFNREVQQSGILTVAKDNRFFSKELNRGSRRKIAVRRTEINKLKRGW</sequence>
<accession>A0A2H0W697</accession>